<organism evidence="1 2">
    <name type="scientific">Ceratopteris richardii</name>
    <name type="common">Triangle waterfern</name>
    <dbReference type="NCBI Taxonomy" id="49495"/>
    <lineage>
        <taxon>Eukaryota</taxon>
        <taxon>Viridiplantae</taxon>
        <taxon>Streptophyta</taxon>
        <taxon>Embryophyta</taxon>
        <taxon>Tracheophyta</taxon>
        <taxon>Polypodiopsida</taxon>
        <taxon>Polypodiidae</taxon>
        <taxon>Polypodiales</taxon>
        <taxon>Pteridineae</taxon>
        <taxon>Pteridaceae</taxon>
        <taxon>Parkerioideae</taxon>
        <taxon>Ceratopteris</taxon>
    </lineage>
</organism>
<dbReference type="Pfam" id="PF11805">
    <property type="entry name" value="DUF3326"/>
    <property type="match status" value="1"/>
</dbReference>
<reference evidence="1" key="1">
    <citation type="submission" date="2021-08" db="EMBL/GenBank/DDBJ databases">
        <title>WGS assembly of Ceratopteris richardii.</title>
        <authorList>
            <person name="Marchant D.B."/>
            <person name="Chen G."/>
            <person name="Jenkins J."/>
            <person name="Shu S."/>
            <person name="Leebens-Mack J."/>
            <person name="Grimwood J."/>
            <person name="Schmutz J."/>
            <person name="Soltis P."/>
            <person name="Soltis D."/>
            <person name="Chen Z.-H."/>
        </authorList>
    </citation>
    <scope>NUCLEOTIDE SEQUENCE</scope>
    <source>
        <strain evidence="1">Whitten #5841</strain>
        <tissue evidence="1">Leaf</tissue>
    </source>
</reference>
<comment type="caution">
    <text evidence="1">The sequence shown here is derived from an EMBL/GenBank/DDBJ whole genome shotgun (WGS) entry which is preliminary data.</text>
</comment>
<evidence type="ECO:0000313" key="2">
    <source>
        <dbReference type="Proteomes" id="UP000825935"/>
    </source>
</evidence>
<dbReference type="PANTHER" id="PTHR36891">
    <property type="entry name" value="OS01G0127400 PROTEIN"/>
    <property type="match status" value="1"/>
</dbReference>
<keyword evidence="2" id="KW-1185">Reference proteome</keyword>
<dbReference type="OrthoDB" id="1562at2759"/>
<name>A0A8T2QLR7_CERRI</name>
<dbReference type="InterPro" id="IPR021763">
    <property type="entry name" value="DUF3326"/>
</dbReference>
<dbReference type="AlphaFoldDB" id="A0A8T2QLR7"/>
<evidence type="ECO:0000313" key="1">
    <source>
        <dbReference type="EMBL" id="KAH7284510.1"/>
    </source>
</evidence>
<dbReference type="PANTHER" id="PTHR36891:SF1">
    <property type="entry name" value="OS01G0127400 PROTEIN"/>
    <property type="match status" value="1"/>
</dbReference>
<dbReference type="EMBL" id="CM035439">
    <property type="protein sequence ID" value="KAH7284510.1"/>
    <property type="molecule type" value="Genomic_DNA"/>
</dbReference>
<protein>
    <submittedName>
        <fullName evidence="1">Uncharacterized protein</fullName>
    </submittedName>
</protein>
<proteinExistence type="predicted"/>
<dbReference type="Proteomes" id="UP000825935">
    <property type="component" value="Chromosome 34"/>
</dbReference>
<accession>A0A8T2QLR7</accession>
<sequence length="421" mass="45543">MAMAANNPPTFFSRTSCQQLSRLAFSSSSTTCLRPRCHKFQIVARSTSLQRPYSSVLIIPTGVGASIGGFAGDGLPVARAMSSLCDNVITHPNVLNAAMLYWPIPNIQYVEGYALDCFAKGDWGLAPVHQNKIGLVLDLGIERDLQLRHLQVIDAASASLGLSIVDHVVTDKPLGVQKWINEETGQSTGQLLQPDSLMRAVDSLLYHSDANAIAVVARFPDDSLDDISDYRQGQGVDALAGVEAVISHMIVEKFRIPCAHAPALSPLPLNPTISPRSAAEEIGYTFLPSVLAGLSRAPQFIIRTEQPEGFSHPQSLWAHDIDSIVIPINACGGAGTVAFSQAKHKPLLIAVEENETVLDDTPEKLQIEVVRAANYWEALGIIAAHKAGVHPMSLRRFREKDVGHCYTVSKPLREATASLHL</sequence>
<dbReference type="OMA" id="WGTIGNP"/>
<gene>
    <name evidence="1" type="ORF">KP509_34G057500</name>
</gene>